<feature type="region of interest" description="Disordered" evidence="1">
    <location>
        <begin position="108"/>
        <end position="130"/>
    </location>
</feature>
<proteinExistence type="predicted"/>
<dbReference type="Proteomes" id="UP000183585">
    <property type="component" value="Unassembled WGS sequence"/>
</dbReference>
<evidence type="ECO:0000256" key="1">
    <source>
        <dbReference type="SAM" id="MobiDB-lite"/>
    </source>
</evidence>
<dbReference type="EMBL" id="FMCT01000014">
    <property type="protein sequence ID" value="SCF46004.1"/>
    <property type="molecule type" value="Genomic_DNA"/>
</dbReference>
<dbReference type="AlphaFoldDB" id="A0A1C5ALW6"/>
<accession>A0A1C5ALW6</accession>
<name>A0A1C5ALW6_9ACTN</name>
<dbReference type="STRING" id="47853.TK50_21155"/>
<evidence type="ECO:0000313" key="3">
    <source>
        <dbReference type="Proteomes" id="UP000183585"/>
    </source>
</evidence>
<protein>
    <submittedName>
        <fullName evidence="2">Uncharacterized protein</fullName>
    </submittedName>
</protein>
<organism evidence="2 3">
    <name type="scientific">Micromonospora carbonacea</name>
    <dbReference type="NCBI Taxonomy" id="47853"/>
    <lineage>
        <taxon>Bacteria</taxon>
        <taxon>Bacillati</taxon>
        <taxon>Actinomycetota</taxon>
        <taxon>Actinomycetes</taxon>
        <taxon>Micromonosporales</taxon>
        <taxon>Micromonosporaceae</taxon>
        <taxon>Micromonospora</taxon>
    </lineage>
</organism>
<reference evidence="3" key="1">
    <citation type="submission" date="2016-06" db="EMBL/GenBank/DDBJ databases">
        <authorList>
            <person name="Varghese N."/>
            <person name="Submissions Spin"/>
        </authorList>
    </citation>
    <scope>NUCLEOTIDE SEQUENCE [LARGE SCALE GENOMIC DNA]</scope>
    <source>
        <strain evidence="3">DSM 43168</strain>
    </source>
</reference>
<keyword evidence="3" id="KW-1185">Reference proteome</keyword>
<sequence>MTGGRPPSATGAPVRGAPLRGAEVRGAEVRGAEVRGAALPKAGDLVQVTRAASVQFVAPIRCRVVRVLDWITYDGWVWLDVYQLDGRGDAVARRSIFVRPAGLRVLRPAPAPRPTPALRPTAGLRPTADA</sequence>
<evidence type="ECO:0000313" key="2">
    <source>
        <dbReference type="EMBL" id="SCF46004.1"/>
    </source>
</evidence>
<gene>
    <name evidence="2" type="ORF">GA0070563_11489</name>
</gene>